<feature type="compositionally biased region" description="Polar residues" evidence="1">
    <location>
        <begin position="271"/>
        <end position="290"/>
    </location>
</feature>
<dbReference type="EMBL" id="ML992507">
    <property type="protein sequence ID" value="KAF2222884.1"/>
    <property type="molecule type" value="Genomic_DNA"/>
</dbReference>
<feature type="compositionally biased region" description="Low complexity" evidence="1">
    <location>
        <begin position="94"/>
        <end position="110"/>
    </location>
</feature>
<feature type="compositionally biased region" description="Low complexity" evidence="1">
    <location>
        <begin position="62"/>
        <end position="73"/>
    </location>
</feature>
<name>A0A6A6GB03_9PEZI</name>
<protein>
    <submittedName>
        <fullName evidence="2">Uncharacterized protein</fullName>
    </submittedName>
</protein>
<feature type="compositionally biased region" description="Low complexity" evidence="1">
    <location>
        <begin position="393"/>
        <end position="403"/>
    </location>
</feature>
<evidence type="ECO:0000313" key="3">
    <source>
        <dbReference type="Proteomes" id="UP000799538"/>
    </source>
</evidence>
<dbReference type="Proteomes" id="UP000799538">
    <property type="component" value="Unassembled WGS sequence"/>
</dbReference>
<feature type="compositionally biased region" description="Basic and acidic residues" evidence="1">
    <location>
        <begin position="233"/>
        <end position="267"/>
    </location>
</feature>
<sequence>MNPVVSWTVVLGVVGGAAYYYTATGKKPEKARGRSGTASEGSQPQPKSNKKESKVKRKPDRASASESEAPAASAREKGESSAAEGAKKRKAGKGKAQTQAAPQVAVQVDEPAQDDGAEADKAWAQRMANARNGTNLSVPSKDASRTKTVKTSSLENNQNLSAASSTGGEADDDEFPSDSPRQAGNVSDMLEPKAAGPSVIRLTQDENQAPQRAPRQQKEFQAAETKKQRQNKKKNEERKALIEEQERDRQAKLEAQRRTAREARGEPAKNGLQQAKAPSSSVWTSSQKNEGATPVQPIKDTVDRAQAPAVGNAQASVVPTRPVNGGANGASSTNGFSNGMSEQDAIHAATKVSEDESGWATVNTKKAKKGHNRTNSDAPLDVKPVESAPAPPKQVKQPAGPKVTNGFASLDTGISAGSHPDDSEWGA</sequence>
<feature type="region of interest" description="Disordered" evidence="1">
    <location>
        <begin position="22"/>
        <end position="427"/>
    </location>
</feature>
<evidence type="ECO:0000256" key="1">
    <source>
        <dbReference type="SAM" id="MobiDB-lite"/>
    </source>
</evidence>
<feature type="compositionally biased region" description="Low complexity" evidence="1">
    <location>
        <begin position="329"/>
        <end position="339"/>
    </location>
</feature>
<reference evidence="3" key="1">
    <citation type="journal article" date="2020" name="Stud. Mycol.">
        <title>101 Dothideomycetes genomes: A test case for predicting lifestyles and emergence of pathogens.</title>
        <authorList>
            <person name="Haridas S."/>
            <person name="Albert R."/>
            <person name="Binder M."/>
            <person name="Bloem J."/>
            <person name="LaButti K."/>
            <person name="Salamov A."/>
            <person name="Andreopoulos B."/>
            <person name="Baker S."/>
            <person name="Barry K."/>
            <person name="Bills G."/>
            <person name="Bluhm B."/>
            <person name="Cannon C."/>
            <person name="Castanera R."/>
            <person name="Culley D."/>
            <person name="Daum C."/>
            <person name="Ezra D."/>
            <person name="Gonzalez J."/>
            <person name="Henrissat B."/>
            <person name="Kuo A."/>
            <person name="Liang C."/>
            <person name="Lipzen A."/>
            <person name="Lutzoni F."/>
            <person name="Magnuson J."/>
            <person name="Mondo S."/>
            <person name="Nolan M."/>
            <person name="Ohm R."/>
            <person name="Pangilinan J."/>
            <person name="Park H.-J."/>
            <person name="Ramirez L."/>
            <person name="Alfaro M."/>
            <person name="Sun H."/>
            <person name="Tritt A."/>
            <person name="Yoshinaga Y."/>
            <person name="Zwiers L.-H."/>
            <person name="Turgeon B."/>
            <person name="Goodwin S."/>
            <person name="Spatafora J."/>
            <person name="Crous P."/>
            <person name="Grigoriev I."/>
        </authorList>
    </citation>
    <scope>NUCLEOTIDE SEQUENCE [LARGE SCALE GENOMIC DNA]</scope>
    <source>
        <strain evidence="3">CECT 20119</strain>
    </source>
</reference>
<proteinExistence type="predicted"/>
<organism evidence="2 3">
    <name type="scientific">Elsinoe ampelina</name>
    <dbReference type="NCBI Taxonomy" id="302913"/>
    <lineage>
        <taxon>Eukaryota</taxon>
        <taxon>Fungi</taxon>
        <taxon>Dikarya</taxon>
        <taxon>Ascomycota</taxon>
        <taxon>Pezizomycotina</taxon>
        <taxon>Dothideomycetes</taxon>
        <taxon>Dothideomycetidae</taxon>
        <taxon>Myriangiales</taxon>
        <taxon>Elsinoaceae</taxon>
        <taxon>Elsinoe</taxon>
    </lineage>
</organism>
<keyword evidence="3" id="KW-1185">Reference proteome</keyword>
<feature type="compositionally biased region" description="Polar residues" evidence="1">
    <location>
        <begin position="149"/>
        <end position="167"/>
    </location>
</feature>
<accession>A0A6A6GB03</accession>
<evidence type="ECO:0000313" key="2">
    <source>
        <dbReference type="EMBL" id="KAF2222884.1"/>
    </source>
</evidence>
<feature type="compositionally biased region" description="Polar residues" evidence="1">
    <location>
        <begin position="36"/>
        <end position="46"/>
    </location>
</feature>
<gene>
    <name evidence="2" type="ORF">BDZ85DRAFT_118710</name>
</gene>
<dbReference type="AlphaFoldDB" id="A0A6A6GB03"/>
<dbReference type="OrthoDB" id="4207724at2759"/>